<evidence type="ECO:0000313" key="4">
    <source>
        <dbReference type="Proteomes" id="UP001591681"/>
    </source>
</evidence>
<gene>
    <name evidence="3" type="ORF">ACEWY4_013938</name>
</gene>
<organism evidence="3 4">
    <name type="scientific">Coilia grayii</name>
    <name type="common">Gray's grenadier anchovy</name>
    <dbReference type="NCBI Taxonomy" id="363190"/>
    <lineage>
        <taxon>Eukaryota</taxon>
        <taxon>Metazoa</taxon>
        <taxon>Chordata</taxon>
        <taxon>Craniata</taxon>
        <taxon>Vertebrata</taxon>
        <taxon>Euteleostomi</taxon>
        <taxon>Actinopterygii</taxon>
        <taxon>Neopterygii</taxon>
        <taxon>Teleostei</taxon>
        <taxon>Clupei</taxon>
        <taxon>Clupeiformes</taxon>
        <taxon>Clupeoidei</taxon>
        <taxon>Engraulidae</taxon>
        <taxon>Coilinae</taxon>
        <taxon>Coilia</taxon>
    </lineage>
</organism>
<dbReference type="PANTHER" id="PTHR46888:SF13">
    <property type="entry name" value="RIBONUCLEASE H"/>
    <property type="match status" value="1"/>
</dbReference>
<feature type="domain" description="Integrase zinc-binding" evidence="2">
    <location>
        <begin position="252"/>
        <end position="307"/>
    </location>
</feature>
<dbReference type="PANTHER" id="PTHR46888">
    <property type="entry name" value="ZINC KNUCKLE DOMAINCONTAINING PROTEIN-RELATED"/>
    <property type="match status" value="1"/>
</dbReference>
<evidence type="ECO:0000256" key="1">
    <source>
        <dbReference type="ARBA" id="ARBA00039658"/>
    </source>
</evidence>
<evidence type="ECO:0000259" key="2">
    <source>
        <dbReference type="Pfam" id="PF17921"/>
    </source>
</evidence>
<reference evidence="3 4" key="1">
    <citation type="submission" date="2024-09" db="EMBL/GenBank/DDBJ databases">
        <title>A chromosome-level genome assembly of Gray's grenadier anchovy, Coilia grayii.</title>
        <authorList>
            <person name="Fu Z."/>
        </authorList>
    </citation>
    <scope>NUCLEOTIDE SEQUENCE [LARGE SCALE GENOMIC DNA]</scope>
    <source>
        <strain evidence="3">G4</strain>
        <tissue evidence="3">Muscle</tissue>
    </source>
</reference>
<dbReference type="Gene3D" id="1.10.340.70">
    <property type="match status" value="1"/>
</dbReference>
<name>A0ABD1JXQ0_9TELE</name>
<dbReference type="AlphaFoldDB" id="A0ABD1JXQ0"/>
<accession>A0ABD1JXQ0</accession>
<sequence length="311" mass="33374">MRGCQAEKGSAVSAVTDPLFKEFVSEGSVSVADGEPEVVVTILRDTGAAQSLLLAGVLDLPESSSLRTSVLVEDVGGEYGSVPLHSVFLKSNLVTGFVTVGVMPSLPIKGVGLLLGNDLAGGQVCISPVVCAAPCVSPEIEALETQFPAVFPACVVTRSMSKHVSSGETSKEHFSLSEALPVCAEFSPAALIEAQRKDGELSLLREAAADVEESRVMADGFYLQNDVLMRKWRPPERPATEDWAVVEQVVLPPCFRPEVLRLAHEAAMAGHLGVRKTQAKLMRHFYWPRLHQDVVNFVRSCHACQVSGKPN</sequence>
<dbReference type="Pfam" id="PF17921">
    <property type="entry name" value="Integrase_H2C2"/>
    <property type="match status" value="1"/>
</dbReference>
<dbReference type="Proteomes" id="UP001591681">
    <property type="component" value="Unassembled WGS sequence"/>
</dbReference>
<dbReference type="FunFam" id="1.10.340.70:FF:000001">
    <property type="entry name" value="Retrovirus-related Pol polyprotein from transposon gypsy-like Protein"/>
    <property type="match status" value="1"/>
</dbReference>
<proteinExistence type="predicted"/>
<dbReference type="EMBL" id="JBHFQA010000011">
    <property type="protein sequence ID" value="KAL2091675.1"/>
    <property type="molecule type" value="Genomic_DNA"/>
</dbReference>
<dbReference type="InterPro" id="IPR041588">
    <property type="entry name" value="Integrase_H2C2"/>
</dbReference>
<evidence type="ECO:0000313" key="3">
    <source>
        <dbReference type="EMBL" id="KAL2091675.1"/>
    </source>
</evidence>
<protein>
    <recommendedName>
        <fullName evidence="1">Gypsy retrotransposon integrase-like protein 1</fullName>
    </recommendedName>
</protein>
<keyword evidence="4" id="KW-1185">Reference proteome</keyword>
<comment type="caution">
    <text evidence="3">The sequence shown here is derived from an EMBL/GenBank/DDBJ whole genome shotgun (WGS) entry which is preliminary data.</text>
</comment>